<reference evidence="3 4" key="1">
    <citation type="journal article" date="2016" name="Front. Microbiol.">
        <title>Comprehensive Phylogenetic Analysis of Bovine Non-aureus Staphylococci Species Based on Whole-Genome Sequencing.</title>
        <authorList>
            <person name="Naushad S."/>
            <person name="Barkema H.W."/>
            <person name="Luby C."/>
            <person name="Condas L.A."/>
            <person name="Nobrega D.B."/>
            <person name="Carson D.A."/>
            <person name="De Buck J."/>
        </authorList>
    </citation>
    <scope>NUCLEOTIDE SEQUENCE [LARGE SCALE GENOMIC DNA]</scope>
    <source>
        <strain evidence="3 4">SNUC 1409</strain>
    </source>
</reference>
<proteinExistence type="predicted"/>
<evidence type="ECO:0000313" key="4">
    <source>
        <dbReference type="Proteomes" id="UP000242088"/>
    </source>
</evidence>
<feature type="coiled-coil region" evidence="1">
    <location>
        <begin position="29"/>
        <end position="120"/>
    </location>
</feature>
<feature type="compositionally biased region" description="Low complexity" evidence="2">
    <location>
        <begin position="168"/>
        <end position="178"/>
    </location>
</feature>
<keyword evidence="4" id="KW-1185">Reference proteome</keyword>
<evidence type="ECO:0000256" key="1">
    <source>
        <dbReference type="SAM" id="Coils"/>
    </source>
</evidence>
<dbReference type="Proteomes" id="UP000242088">
    <property type="component" value="Unassembled WGS sequence"/>
</dbReference>
<organism evidence="3 4">
    <name type="scientific">Staphylococcus devriesei</name>
    <dbReference type="NCBI Taxonomy" id="586733"/>
    <lineage>
        <taxon>Bacteria</taxon>
        <taxon>Bacillati</taxon>
        <taxon>Bacillota</taxon>
        <taxon>Bacilli</taxon>
        <taxon>Bacillales</taxon>
        <taxon>Staphylococcaceae</taxon>
        <taxon>Staphylococcus</taxon>
    </lineage>
</organism>
<evidence type="ECO:0000256" key="2">
    <source>
        <dbReference type="SAM" id="MobiDB-lite"/>
    </source>
</evidence>
<gene>
    <name evidence="3" type="ORF">BUY47_01495</name>
</gene>
<dbReference type="EMBL" id="PYZI01000001">
    <property type="protein sequence ID" value="PTF15478.1"/>
    <property type="molecule type" value="Genomic_DNA"/>
</dbReference>
<dbReference type="PROSITE" id="PS51257">
    <property type="entry name" value="PROKAR_LIPOPROTEIN"/>
    <property type="match status" value="1"/>
</dbReference>
<protein>
    <recommendedName>
        <fullName evidence="5">Lipoprotein</fullName>
    </recommendedName>
</protein>
<feature type="compositionally biased region" description="Polar residues" evidence="2">
    <location>
        <begin position="179"/>
        <end position="193"/>
    </location>
</feature>
<sequence>MKKLIAILGASCLLVGCGSQNLGPLEEKTTKLRDENHNLKLDIQQLNQDISNQKSQVEALNQDKKNVSKTVDNKKQARFLEASSQYYQDIVKIIGNYNQIDLSKKKKEDKEQNLEKLNTISNDIDDAYSKYKGSISTNEMSDNNKKEDKNIRQINKDIQSAFKDIKNGYENNNKNKLNQGRTKLSQINMSSSS</sequence>
<accession>A0ABX5I4F7</accession>
<comment type="caution">
    <text evidence="3">The sequence shown here is derived from an EMBL/GenBank/DDBJ whole genome shotgun (WGS) entry which is preliminary data.</text>
</comment>
<name>A0ABX5I4F7_9STAP</name>
<evidence type="ECO:0008006" key="5">
    <source>
        <dbReference type="Google" id="ProtNLM"/>
    </source>
</evidence>
<dbReference type="RefSeq" id="WP_103166139.1">
    <property type="nucleotide sequence ID" value="NZ_JAHCOY010000001.1"/>
</dbReference>
<dbReference type="GeneID" id="48887913"/>
<keyword evidence="1" id="KW-0175">Coiled coil</keyword>
<evidence type="ECO:0000313" key="3">
    <source>
        <dbReference type="EMBL" id="PTF15478.1"/>
    </source>
</evidence>
<feature type="region of interest" description="Disordered" evidence="2">
    <location>
        <begin position="167"/>
        <end position="193"/>
    </location>
</feature>